<dbReference type="Proteomes" id="UP000577956">
    <property type="component" value="Unassembled WGS sequence"/>
</dbReference>
<dbReference type="RefSeq" id="WP_140460713.1">
    <property type="nucleotide sequence ID" value="NZ_BAABFI010000009.1"/>
</dbReference>
<evidence type="ECO:0000256" key="1">
    <source>
        <dbReference type="SAM" id="MobiDB-lite"/>
    </source>
</evidence>
<organism evidence="3 4">
    <name type="scientific">Cellulomonas oligotrophica</name>
    <dbReference type="NCBI Taxonomy" id="931536"/>
    <lineage>
        <taxon>Bacteria</taxon>
        <taxon>Bacillati</taxon>
        <taxon>Actinomycetota</taxon>
        <taxon>Actinomycetes</taxon>
        <taxon>Micrococcales</taxon>
        <taxon>Cellulomonadaceae</taxon>
        <taxon>Cellulomonas</taxon>
    </lineage>
</organism>
<dbReference type="EMBL" id="JACCBK010000001">
    <property type="protein sequence ID" value="NYD87221.1"/>
    <property type="molecule type" value="Genomic_DNA"/>
</dbReference>
<comment type="caution">
    <text evidence="3">The sequence shown here is derived from an EMBL/GenBank/DDBJ whole genome shotgun (WGS) entry which is preliminary data.</text>
</comment>
<evidence type="ECO:0000313" key="5">
    <source>
        <dbReference type="Proteomes" id="UP000618382"/>
    </source>
</evidence>
<evidence type="ECO:0000313" key="3">
    <source>
        <dbReference type="EMBL" id="NYD87221.1"/>
    </source>
</evidence>
<keyword evidence="5" id="KW-1185">Reference proteome</keyword>
<reference evidence="3 4" key="1">
    <citation type="submission" date="2020-07" db="EMBL/GenBank/DDBJ databases">
        <title>Sequencing the genomes of 1000 actinobacteria strains.</title>
        <authorList>
            <person name="Klenk H.-P."/>
        </authorList>
    </citation>
    <scope>NUCLEOTIDE SEQUENCE [LARGE SCALE GENOMIC DNA]</scope>
    <source>
        <strain evidence="3 4">DSM 24482</strain>
    </source>
</reference>
<evidence type="ECO:0000313" key="4">
    <source>
        <dbReference type="Proteomes" id="UP000577956"/>
    </source>
</evidence>
<dbReference type="AlphaFoldDB" id="A0A7Y9FH35"/>
<name>A0A7Y9FH35_9CELL</name>
<dbReference type="Proteomes" id="UP000618382">
    <property type="component" value="Unassembled WGS sequence"/>
</dbReference>
<accession>A0A7Y9FH35</accession>
<proteinExistence type="predicted"/>
<feature type="region of interest" description="Disordered" evidence="1">
    <location>
        <begin position="164"/>
        <end position="198"/>
    </location>
</feature>
<dbReference type="EMBL" id="BONN01000011">
    <property type="protein sequence ID" value="GIG34003.1"/>
    <property type="molecule type" value="Genomic_DNA"/>
</dbReference>
<reference evidence="2 5" key="2">
    <citation type="submission" date="2021-01" db="EMBL/GenBank/DDBJ databases">
        <title>Whole genome shotgun sequence of Cellulomonas oligotrophica NBRC 109435.</title>
        <authorList>
            <person name="Komaki H."/>
            <person name="Tamura T."/>
        </authorList>
    </citation>
    <scope>NUCLEOTIDE SEQUENCE [LARGE SCALE GENOMIC DNA]</scope>
    <source>
        <strain evidence="2 5">NBRC 109435</strain>
    </source>
</reference>
<evidence type="ECO:0000313" key="2">
    <source>
        <dbReference type="EMBL" id="GIG34003.1"/>
    </source>
</evidence>
<gene>
    <name evidence="3" type="ORF">BKA21_002770</name>
    <name evidence="2" type="ORF">Col01nite_31620</name>
</gene>
<feature type="compositionally biased region" description="Low complexity" evidence="1">
    <location>
        <begin position="164"/>
        <end position="188"/>
    </location>
</feature>
<sequence length="320" mass="32377">MVYTLSSPTALAVDAACHPHARELLPLLRTAFALDDAARVALTAAAAEQPVEERAVAWGVVELLGAGQGTTFDVLRAAGEGAPLPAPPVLARTRLGAARDVARLLLLETGPWPTGVTAAVPGLGRHPAGAVALAAAAVGRWAGPDLPDEHATTLAAPWQAVTRPGAAPAGASDDGTPGDAAPVDGAAGEETAGPVRVDRVLGERAPAVHDALDALRGARVTDLARIGWPANAWVRAMHEAAWTAFARGRLHAQVVAVLDATTVVVDRAAADAGHGPDGTADPVTVRSALRTAHALVVGALMADALDPDARDCLRLADAGL</sequence>
<protein>
    <submittedName>
        <fullName evidence="3">Uncharacterized protein</fullName>
    </submittedName>
</protein>